<dbReference type="InterPro" id="IPR006059">
    <property type="entry name" value="SBP"/>
</dbReference>
<dbReference type="Gene3D" id="3.40.190.10">
    <property type="entry name" value="Periplasmic binding protein-like II"/>
    <property type="match status" value="2"/>
</dbReference>
<dbReference type="GO" id="GO:0042597">
    <property type="term" value="C:periplasmic space"/>
    <property type="evidence" value="ECO:0007669"/>
    <property type="project" value="UniProtKB-SubCell"/>
</dbReference>
<evidence type="ECO:0000313" key="5">
    <source>
        <dbReference type="Proteomes" id="UP000215590"/>
    </source>
</evidence>
<gene>
    <name evidence="4" type="ORF">CEV31_1448</name>
</gene>
<dbReference type="RefSeq" id="WP_094506258.1">
    <property type="nucleotide sequence ID" value="NZ_JBHEEK010000001.1"/>
</dbReference>
<dbReference type="Proteomes" id="UP000215590">
    <property type="component" value="Unassembled WGS sequence"/>
</dbReference>
<dbReference type="EMBL" id="NNRJ01000015">
    <property type="protein sequence ID" value="OYR20028.1"/>
    <property type="molecule type" value="Genomic_DNA"/>
</dbReference>
<organism evidence="4 5">
    <name type="scientific">Brucella thiophenivorans</name>
    <dbReference type="NCBI Taxonomy" id="571255"/>
    <lineage>
        <taxon>Bacteria</taxon>
        <taxon>Pseudomonadati</taxon>
        <taxon>Pseudomonadota</taxon>
        <taxon>Alphaproteobacteria</taxon>
        <taxon>Hyphomicrobiales</taxon>
        <taxon>Brucellaceae</taxon>
        <taxon>Brucella/Ochrobactrum group</taxon>
        <taxon>Brucella</taxon>
    </lineage>
</organism>
<comment type="subcellular location">
    <subcellularLocation>
        <location evidence="1">Periplasm</location>
    </subcellularLocation>
</comment>
<dbReference type="OrthoDB" id="9811622at2"/>
<reference evidence="4 5" key="1">
    <citation type="submission" date="2017-07" db="EMBL/GenBank/DDBJ databases">
        <title>Phylogenetic study on the rhizospheric bacterium Ochrobactrum sp. A44.</title>
        <authorList>
            <person name="Krzyzanowska D.M."/>
            <person name="Ossowicki A."/>
            <person name="Rajewska M."/>
            <person name="Maciag T."/>
            <person name="Kaczynski Z."/>
            <person name="Czerwicka M."/>
            <person name="Jafra S."/>
        </authorList>
    </citation>
    <scope>NUCLEOTIDE SEQUENCE [LARGE SCALE GENOMIC DNA]</scope>
    <source>
        <strain evidence="4 5">DSM 7216</strain>
    </source>
</reference>
<dbReference type="Pfam" id="PF13416">
    <property type="entry name" value="SBP_bac_8"/>
    <property type="match status" value="1"/>
</dbReference>
<comment type="caution">
    <text evidence="4">The sequence shown here is derived from an EMBL/GenBank/DDBJ whole genome shotgun (WGS) entry which is preliminary data.</text>
</comment>
<dbReference type="AlphaFoldDB" id="A0A256FZ31"/>
<proteinExistence type="inferred from homology"/>
<sequence>MSTIKLKGMTWSHPRGYDPMVAAAQQWLQDKGVEIEWQKRSLQDFETFPVEELARNFDMIVIDHPHVGQITKENCLVPLDVAGRETDLAALAEGSVGQSFPSYNWQGRQWAFPLDAATQVQAWRPDLMDKPATSWGQVLRLARSGKVLLPLRSPHSLMSFYTLVANAGTPCAVEGELISVEDGAKAFEKLRELASLVAPECFGMDPIAVFEEMAKPDSEIACSPLIYGYVNYAMPGFRDRLIRFADIPSGAAGVAGSALGGTGIAVSAFSKHPEAAIDFAYWVASGDVQKGLYAASNGQPGHADAWEDDTVNNVTSGFYRDTRATLEGAWVRPRHDGYMPFQEAASERINRGLLDKEKAEVVVADLNRLFRESF</sequence>
<evidence type="ECO:0000256" key="2">
    <source>
        <dbReference type="ARBA" id="ARBA00008520"/>
    </source>
</evidence>
<evidence type="ECO:0000256" key="3">
    <source>
        <dbReference type="ARBA" id="ARBA00022764"/>
    </source>
</evidence>
<comment type="similarity">
    <text evidence="2">Belongs to the bacterial solute-binding protein 1 family.</text>
</comment>
<protein>
    <submittedName>
        <fullName evidence="4">Bacterial extracellular solute-binding family protein</fullName>
    </submittedName>
</protein>
<dbReference type="InterPro" id="IPR050490">
    <property type="entry name" value="Bact_solute-bd_prot1"/>
</dbReference>
<name>A0A256FZ31_9HYPH</name>
<dbReference type="PANTHER" id="PTHR43649">
    <property type="entry name" value="ARABINOSE-BINDING PROTEIN-RELATED"/>
    <property type="match status" value="1"/>
</dbReference>
<evidence type="ECO:0000313" key="4">
    <source>
        <dbReference type="EMBL" id="OYR20028.1"/>
    </source>
</evidence>
<evidence type="ECO:0000256" key="1">
    <source>
        <dbReference type="ARBA" id="ARBA00004418"/>
    </source>
</evidence>
<accession>A0A256FZ31</accession>
<keyword evidence="3" id="KW-0574">Periplasm</keyword>
<keyword evidence="5" id="KW-1185">Reference proteome</keyword>
<dbReference type="SUPFAM" id="SSF53850">
    <property type="entry name" value="Periplasmic binding protein-like II"/>
    <property type="match status" value="1"/>
</dbReference>